<keyword evidence="4" id="KW-0560">Oxidoreductase</keyword>
<name>A0ABM1W3V1_APLCA</name>
<dbReference type="InterPro" id="IPR036396">
    <property type="entry name" value="Cyt_P450_sf"/>
</dbReference>
<accession>A0ABM1W3V1</accession>
<organism evidence="6 7">
    <name type="scientific">Aplysia californica</name>
    <name type="common">California sea hare</name>
    <dbReference type="NCBI Taxonomy" id="6500"/>
    <lineage>
        <taxon>Eukaryota</taxon>
        <taxon>Metazoa</taxon>
        <taxon>Spiralia</taxon>
        <taxon>Lophotrochozoa</taxon>
        <taxon>Mollusca</taxon>
        <taxon>Gastropoda</taxon>
        <taxon>Heterobranchia</taxon>
        <taxon>Euthyneura</taxon>
        <taxon>Tectipleura</taxon>
        <taxon>Aplysiida</taxon>
        <taxon>Aplysioidea</taxon>
        <taxon>Aplysiidae</taxon>
        <taxon>Aplysia</taxon>
    </lineage>
</organism>
<keyword evidence="5" id="KW-0408">Iron</keyword>
<evidence type="ECO:0000256" key="5">
    <source>
        <dbReference type="ARBA" id="ARBA00023004"/>
    </source>
</evidence>
<proteinExistence type="inferred from homology"/>
<keyword evidence="3" id="KW-0479">Metal-binding</keyword>
<dbReference type="RefSeq" id="XP_035829344.1">
    <property type="nucleotide sequence ID" value="XM_035973451.1"/>
</dbReference>
<evidence type="ECO:0000256" key="2">
    <source>
        <dbReference type="ARBA" id="ARBA00022617"/>
    </source>
</evidence>
<dbReference type="Pfam" id="PF00067">
    <property type="entry name" value="p450"/>
    <property type="match status" value="1"/>
</dbReference>
<dbReference type="PANTHER" id="PTHR24302">
    <property type="entry name" value="CYTOCHROME P450 FAMILY 3"/>
    <property type="match status" value="1"/>
</dbReference>
<keyword evidence="6" id="KW-1185">Reference proteome</keyword>
<dbReference type="GeneID" id="101851005"/>
<evidence type="ECO:0000256" key="1">
    <source>
        <dbReference type="ARBA" id="ARBA00010617"/>
    </source>
</evidence>
<evidence type="ECO:0000256" key="4">
    <source>
        <dbReference type="ARBA" id="ARBA00023002"/>
    </source>
</evidence>
<dbReference type="InterPro" id="IPR001128">
    <property type="entry name" value="Cyt_P450"/>
</dbReference>
<evidence type="ECO:0000313" key="6">
    <source>
        <dbReference type="Proteomes" id="UP000694888"/>
    </source>
</evidence>
<sequence>MNYGEDDNGSDTRSSLNPEMGPFCSAAFTSLYRHLEHHFTQFRRMGLPGPEPSFLTGNLREIREKGQFQAMKDWSRQFGRVFGYFEGYTPVMAVSDPEVLREVLVKDAANFMKRKPFPLAPRKSLGLFLENGSQWRRSRTLLTPAFSTGKLKKVCCKGHRLETDNRKGRGAKTLFIHSVFQSLTLDVIGRCAFGLNTQAQVDENDVFLVKIQSLFHTMSTTIIQPIVMAVPFVSHFIFAMKNVVVVFGMNPVVWLRDSLREVIRTRKAMGPNNHIIDLVQLMLFPDQNLHDAHSELHKAMSEREIVAQSMTFLLAGYETTSAVLAFFCHEMAKNPDIQERLYREMEENIGKNEVDYDSVQNLPFFDATFDEICRLYPTAS</sequence>
<dbReference type="Proteomes" id="UP000694888">
    <property type="component" value="Unplaced"/>
</dbReference>
<protein>
    <submittedName>
        <fullName evidence="7">Cytochrome P450 3A8</fullName>
    </submittedName>
</protein>
<dbReference type="InterPro" id="IPR050705">
    <property type="entry name" value="Cytochrome_P450_3A"/>
</dbReference>
<dbReference type="PRINTS" id="PR00463">
    <property type="entry name" value="EP450I"/>
</dbReference>
<dbReference type="PANTHER" id="PTHR24302:SF15">
    <property type="entry name" value="FATTY-ACID PEROXYGENASE"/>
    <property type="match status" value="1"/>
</dbReference>
<feature type="non-terminal residue" evidence="7">
    <location>
        <position position="380"/>
    </location>
</feature>
<comment type="similarity">
    <text evidence="1">Belongs to the cytochrome P450 family.</text>
</comment>
<evidence type="ECO:0000313" key="7">
    <source>
        <dbReference type="RefSeq" id="XP_035829344.1"/>
    </source>
</evidence>
<keyword evidence="2" id="KW-0349">Heme</keyword>
<dbReference type="Gene3D" id="1.10.630.10">
    <property type="entry name" value="Cytochrome P450"/>
    <property type="match status" value="1"/>
</dbReference>
<dbReference type="InterPro" id="IPR002401">
    <property type="entry name" value="Cyt_P450_E_grp-I"/>
</dbReference>
<gene>
    <name evidence="7" type="primary">LOC101851005</name>
</gene>
<dbReference type="SUPFAM" id="SSF48264">
    <property type="entry name" value="Cytochrome P450"/>
    <property type="match status" value="1"/>
</dbReference>
<reference evidence="7" key="1">
    <citation type="submission" date="2025-08" db="UniProtKB">
        <authorList>
            <consortium name="RefSeq"/>
        </authorList>
    </citation>
    <scope>IDENTIFICATION</scope>
</reference>
<evidence type="ECO:0000256" key="3">
    <source>
        <dbReference type="ARBA" id="ARBA00022723"/>
    </source>
</evidence>